<keyword evidence="2" id="KW-0808">Transferase</keyword>
<dbReference type="InterPro" id="IPR005490">
    <property type="entry name" value="LD_TPept_cat_dom"/>
</dbReference>
<comment type="caution">
    <text evidence="10">The sequence shown here is derived from an EMBL/GenBank/DDBJ whole genome shotgun (WGS) entry which is preliminary data.</text>
</comment>
<dbReference type="GO" id="GO:0018104">
    <property type="term" value="P:peptidoglycan-protein cross-linking"/>
    <property type="evidence" value="ECO:0007669"/>
    <property type="project" value="TreeGrafter"/>
</dbReference>
<dbReference type="CDD" id="cd16913">
    <property type="entry name" value="YkuD_like"/>
    <property type="match status" value="1"/>
</dbReference>
<accession>A0A365H400</accession>
<evidence type="ECO:0000259" key="9">
    <source>
        <dbReference type="PROSITE" id="PS52029"/>
    </source>
</evidence>
<evidence type="ECO:0000256" key="1">
    <source>
        <dbReference type="ARBA" id="ARBA00004752"/>
    </source>
</evidence>
<dbReference type="EMBL" id="QLYX01000008">
    <property type="protein sequence ID" value="RAY13840.1"/>
    <property type="molecule type" value="Genomic_DNA"/>
</dbReference>
<evidence type="ECO:0000313" key="11">
    <source>
        <dbReference type="Proteomes" id="UP000251891"/>
    </source>
</evidence>
<evidence type="ECO:0000256" key="2">
    <source>
        <dbReference type="ARBA" id="ARBA00022679"/>
    </source>
</evidence>
<keyword evidence="3 6" id="KW-0133">Cell shape</keyword>
<keyword evidence="5 6" id="KW-0961">Cell wall biogenesis/degradation</keyword>
<organism evidence="10 11">
    <name type="scientific">Actinomadura craniellae</name>
    <dbReference type="NCBI Taxonomy" id="2231787"/>
    <lineage>
        <taxon>Bacteria</taxon>
        <taxon>Bacillati</taxon>
        <taxon>Actinomycetota</taxon>
        <taxon>Actinomycetes</taxon>
        <taxon>Streptosporangiales</taxon>
        <taxon>Thermomonosporaceae</taxon>
        <taxon>Actinomadura</taxon>
    </lineage>
</organism>
<dbReference type="Proteomes" id="UP000251891">
    <property type="component" value="Unassembled WGS sequence"/>
</dbReference>
<dbReference type="Gene3D" id="2.40.440.10">
    <property type="entry name" value="L,D-transpeptidase catalytic domain-like"/>
    <property type="match status" value="1"/>
</dbReference>
<dbReference type="AlphaFoldDB" id="A0A365H400"/>
<proteinExistence type="predicted"/>
<dbReference type="GO" id="GO:0008360">
    <property type="term" value="P:regulation of cell shape"/>
    <property type="evidence" value="ECO:0007669"/>
    <property type="project" value="UniProtKB-UniRule"/>
</dbReference>
<dbReference type="PROSITE" id="PS51257">
    <property type="entry name" value="PROKAR_LIPOPROTEIN"/>
    <property type="match status" value="1"/>
</dbReference>
<dbReference type="Pfam" id="PF03734">
    <property type="entry name" value="YkuD"/>
    <property type="match status" value="1"/>
</dbReference>
<protein>
    <submittedName>
        <fullName evidence="10">Murein L,D-transpeptidase</fullName>
    </submittedName>
</protein>
<evidence type="ECO:0000256" key="7">
    <source>
        <dbReference type="SAM" id="MobiDB-lite"/>
    </source>
</evidence>
<sequence>MRRSARRSGRLVTGAAATAAVATLATGCGADGKVGASRPPAIDLAKLPQATTFTTLRGLPLDIEPSTADAGTVVHPSATVPVSSEPGGPPVAALPNRQLDGPTWVPVIDTRPGWRRVLLPSRPNGTTGWIPESAARLTTAHTPYAVRVRTKARRLTITKSDRRIGSWTVAVGATKTPTPTGRTFMLALLKPSRPTFSPLVLPVGSHSETLDTFGGGPGTVAFHGWNDASVFGKAVTHGCVRVPAAALAELAKVPLGTPVVVTE</sequence>
<dbReference type="OrthoDB" id="5243103at2"/>
<feature type="active site" description="Nucleophile" evidence="6">
    <location>
        <position position="239"/>
    </location>
</feature>
<evidence type="ECO:0000256" key="8">
    <source>
        <dbReference type="SAM" id="SignalP"/>
    </source>
</evidence>
<evidence type="ECO:0000256" key="6">
    <source>
        <dbReference type="PROSITE-ProRule" id="PRU01373"/>
    </source>
</evidence>
<dbReference type="UniPathway" id="UPA00219"/>
<dbReference type="GO" id="GO:0005576">
    <property type="term" value="C:extracellular region"/>
    <property type="evidence" value="ECO:0007669"/>
    <property type="project" value="TreeGrafter"/>
</dbReference>
<keyword evidence="11" id="KW-1185">Reference proteome</keyword>
<dbReference type="GO" id="GO:0071555">
    <property type="term" value="P:cell wall organization"/>
    <property type="evidence" value="ECO:0007669"/>
    <property type="project" value="UniProtKB-UniRule"/>
</dbReference>
<dbReference type="InterPro" id="IPR050979">
    <property type="entry name" value="LD-transpeptidase"/>
</dbReference>
<keyword evidence="8" id="KW-0732">Signal</keyword>
<evidence type="ECO:0000256" key="5">
    <source>
        <dbReference type="ARBA" id="ARBA00023316"/>
    </source>
</evidence>
<gene>
    <name evidence="10" type="ORF">DPM19_18655</name>
</gene>
<feature type="domain" description="L,D-TPase catalytic" evidence="9">
    <location>
        <begin position="144"/>
        <end position="262"/>
    </location>
</feature>
<evidence type="ECO:0000313" key="10">
    <source>
        <dbReference type="EMBL" id="RAY13840.1"/>
    </source>
</evidence>
<dbReference type="SUPFAM" id="SSF141523">
    <property type="entry name" value="L,D-transpeptidase catalytic domain-like"/>
    <property type="match status" value="1"/>
</dbReference>
<evidence type="ECO:0000256" key="4">
    <source>
        <dbReference type="ARBA" id="ARBA00022984"/>
    </source>
</evidence>
<feature type="signal peptide" evidence="8">
    <location>
        <begin position="1"/>
        <end position="30"/>
    </location>
</feature>
<reference evidence="10 11" key="1">
    <citation type="submission" date="2018-06" db="EMBL/GenBank/DDBJ databases">
        <title>Actinomadura craniellae sp. nov. isolated from marine sponge Craniella sp.</title>
        <authorList>
            <person name="Li L."/>
            <person name="Xu Q.H."/>
            <person name="Lin H.W."/>
            <person name="Lu Y.H."/>
        </authorList>
    </citation>
    <scope>NUCLEOTIDE SEQUENCE [LARGE SCALE GENOMIC DNA]</scope>
    <source>
        <strain evidence="10 11">LHW63021</strain>
    </source>
</reference>
<name>A0A365H400_9ACTN</name>
<evidence type="ECO:0000256" key="3">
    <source>
        <dbReference type="ARBA" id="ARBA00022960"/>
    </source>
</evidence>
<dbReference type="GO" id="GO:0016740">
    <property type="term" value="F:transferase activity"/>
    <property type="evidence" value="ECO:0007669"/>
    <property type="project" value="UniProtKB-KW"/>
</dbReference>
<dbReference type="PANTHER" id="PTHR30582">
    <property type="entry name" value="L,D-TRANSPEPTIDASE"/>
    <property type="match status" value="1"/>
</dbReference>
<dbReference type="PROSITE" id="PS52029">
    <property type="entry name" value="LD_TPASE"/>
    <property type="match status" value="1"/>
</dbReference>
<feature type="chain" id="PRO_5017075544" evidence="8">
    <location>
        <begin position="31"/>
        <end position="263"/>
    </location>
</feature>
<dbReference type="InterPro" id="IPR038063">
    <property type="entry name" value="Transpep_catalytic_dom"/>
</dbReference>
<feature type="region of interest" description="Disordered" evidence="7">
    <location>
        <begin position="79"/>
        <end position="98"/>
    </location>
</feature>
<keyword evidence="4 6" id="KW-0573">Peptidoglycan synthesis</keyword>
<dbReference type="GO" id="GO:0071972">
    <property type="term" value="F:peptidoglycan L,D-transpeptidase activity"/>
    <property type="evidence" value="ECO:0007669"/>
    <property type="project" value="TreeGrafter"/>
</dbReference>
<feature type="active site" description="Proton donor/acceptor" evidence="6">
    <location>
        <position position="223"/>
    </location>
</feature>
<comment type="pathway">
    <text evidence="1 6">Cell wall biogenesis; peptidoglycan biosynthesis.</text>
</comment>